<evidence type="ECO:0000313" key="2">
    <source>
        <dbReference type="EMBL" id="KAF6081750.1"/>
    </source>
</evidence>
<name>A0A833YTB6_9CHIR</name>
<sequence length="227" mass="25707">MVTAQTVSSNETAKQNQQECLHFIRETASSVWPVTGGSHQILLRMKITQHLRRPRRCLPQKHTRRSSPTQRQPTPQVHSVLVILADKCCHLIIKLLVPALYPLPAKHCKPDVSWKISGYLSFTPAPVSIVMGEKAVHTIGWDGIRLLHFSLGFQPALYCSPHGSVHVWMLCKGLLGAFDRFSFGVCCSRNSWAMNSHNEVYDPCKPTYATKQEVRPYTQWSHDLIRA</sequence>
<gene>
    <name evidence="2" type="ORF">HJG60_008769</name>
</gene>
<protein>
    <submittedName>
        <fullName evidence="2">Uncharacterized protein</fullName>
    </submittedName>
</protein>
<comment type="caution">
    <text evidence="2">The sequence shown here is derived from an EMBL/GenBank/DDBJ whole genome shotgun (WGS) entry which is preliminary data.</text>
</comment>
<accession>A0A833YTB6</accession>
<evidence type="ECO:0000256" key="1">
    <source>
        <dbReference type="SAM" id="MobiDB-lite"/>
    </source>
</evidence>
<reference evidence="2 3" key="1">
    <citation type="journal article" date="2020" name="Nature">
        <title>Six reference-quality genomes reveal evolution of bat adaptations.</title>
        <authorList>
            <person name="Jebb D."/>
            <person name="Huang Z."/>
            <person name="Pippel M."/>
            <person name="Hughes G.M."/>
            <person name="Lavrichenko K."/>
            <person name="Devanna P."/>
            <person name="Winkler S."/>
            <person name="Jermiin L.S."/>
            <person name="Skirmuntt E.C."/>
            <person name="Katzourakis A."/>
            <person name="Burkitt-Gray L."/>
            <person name="Ray D.A."/>
            <person name="Sullivan K.A.M."/>
            <person name="Roscito J.G."/>
            <person name="Kirilenko B.M."/>
            <person name="Davalos L.M."/>
            <person name="Corthals A.P."/>
            <person name="Power M.L."/>
            <person name="Jones G."/>
            <person name="Ransome R.D."/>
            <person name="Dechmann D.K.N."/>
            <person name="Locatelli A.G."/>
            <person name="Puechmaille S.J."/>
            <person name="Fedrigo O."/>
            <person name="Jarvis E.D."/>
            <person name="Hiller M."/>
            <person name="Vernes S.C."/>
            <person name="Myers E.W."/>
            <person name="Teeling E.C."/>
        </authorList>
    </citation>
    <scope>NUCLEOTIDE SEQUENCE [LARGE SCALE GENOMIC DNA]</scope>
    <source>
        <strain evidence="2">Bat1K_MPI-CBG_1</strain>
    </source>
</reference>
<dbReference type="EMBL" id="JABVXQ010000013">
    <property type="protein sequence ID" value="KAF6081750.1"/>
    <property type="molecule type" value="Genomic_DNA"/>
</dbReference>
<dbReference type="AlphaFoldDB" id="A0A833YTB6"/>
<proteinExistence type="predicted"/>
<organism evidence="2 3">
    <name type="scientific">Phyllostomus discolor</name>
    <name type="common">pale spear-nosed bat</name>
    <dbReference type="NCBI Taxonomy" id="89673"/>
    <lineage>
        <taxon>Eukaryota</taxon>
        <taxon>Metazoa</taxon>
        <taxon>Chordata</taxon>
        <taxon>Craniata</taxon>
        <taxon>Vertebrata</taxon>
        <taxon>Euteleostomi</taxon>
        <taxon>Mammalia</taxon>
        <taxon>Eutheria</taxon>
        <taxon>Laurasiatheria</taxon>
        <taxon>Chiroptera</taxon>
        <taxon>Yangochiroptera</taxon>
        <taxon>Phyllostomidae</taxon>
        <taxon>Phyllostominae</taxon>
        <taxon>Phyllostomus</taxon>
    </lineage>
</organism>
<dbReference type="Proteomes" id="UP000664940">
    <property type="component" value="Unassembled WGS sequence"/>
</dbReference>
<feature type="compositionally biased region" description="Basic residues" evidence="1">
    <location>
        <begin position="54"/>
        <end position="65"/>
    </location>
</feature>
<feature type="region of interest" description="Disordered" evidence="1">
    <location>
        <begin position="54"/>
        <end position="74"/>
    </location>
</feature>
<evidence type="ECO:0000313" key="3">
    <source>
        <dbReference type="Proteomes" id="UP000664940"/>
    </source>
</evidence>